<dbReference type="RefSeq" id="WP_204664917.1">
    <property type="nucleotide sequence ID" value="NZ_JAFBDT010000019.1"/>
</dbReference>
<feature type="transmembrane region" description="Helical" evidence="5">
    <location>
        <begin position="267"/>
        <end position="287"/>
    </location>
</feature>
<proteinExistence type="predicted"/>
<dbReference type="PANTHER" id="PTHR43027:SF2">
    <property type="entry name" value="TRANSPORT PERMEASE PROTEIN"/>
    <property type="match status" value="1"/>
</dbReference>
<name>A0ABS2MT82_9FIRM</name>
<dbReference type="PANTHER" id="PTHR43027">
    <property type="entry name" value="DOXORUBICIN RESISTANCE ABC TRANSPORTER PERMEASE PROTEIN DRRC-RELATED"/>
    <property type="match status" value="1"/>
</dbReference>
<keyword evidence="3 5" id="KW-1133">Transmembrane helix</keyword>
<comment type="subcellular location">
    <subcellularLocation>
        <location evidence="1">Membrane</location>
        <topology evidence="1">Multi-pass membrane protein</topology>
    </subcellularLocation>
</comment>
<reference evidence="7 8" key="1">
    <citation type="submission" date="2021-01" db="EMBL/GenBank/DDBJ databases">
        <title>Genomic Encyclopedia of Type Strains, Phase IV (KMG-IV): sequencing the most valuable type-strain genomes for metagenomic binning, comparative biology and taxonomic classification.</title>
        <authorList>
            <person name="Goeker M."/>
        </authorList>
    </citation>
    <scope>NUCLEOTIDE SEQUENCE [LARGE SCALE GENOMIC DNA]</scope>
    <source>
        <strain evidence="7 8">DSM 24436</strain>
    </source>
</reference>
<keyword evidence="8" id="KW-1185">Reference proteome</keyword>
<dbReference type="Proteomes" id="UP000767854">
    <property type="component" value="Unassembled WGS sequence"/>
</dbReference>
<evidence type="ECO:0000313" key="7">
    <source>
        <dbReference type="EMBL" id="MBM7562487.1"/>
    </source>
</evidence>
<feature type="transmembrane region" description="Helical" evidence="5">
    <location>
        <begin position="15"/>
        <end position="34"/>
    </location>
</feature>
<comment type="caution">
    <text evidence="7">The sequence shown here is derived from an EMBL/GenBank/DDBJ whole genome shotgun (WGS) entry which is preliminary data.</text>
</comment>
<keyword evidence="2 5" id="KW-0812">Transmembrane</keyword>
<dbReference type="Pfam" id="PF12698">
    <property type="entry name" value="ABC2_membrane_3"/>
    <property type="match status" value="1"/>
</dbReference>
<protein>
    <submittedName>
        <fullName evidence="7">ABC-2 type transport system permease protein</fullName>
    </submittedName>
</protein>
<gene>
    <name evidence="7" type="ORF">JOC49_002047</name>
</gene>
<keyword evidence="4 5" id="KW-0472">Membrane</keyword>
<feature type="domain" description="ABC-2 type transporter transmembrane" evidence="6">
    <location>
        <begin position="18"/>
        <end position="370"/>
    </location>
</feature>
<evidence type="ECO:0000256" key="1">
    <source>
        <dbReference type="ARBA" id="ARBA00004141"/>
    </source>
</evidence>
<sequence>MQVFKLCLKIFKKNLPVMSIYFGVFIMVSIIMMSNNRPTEQAGFIQAKTRMVVFSEESSPLIDGMKEVLSDIAVFEAIEDDENQLQDALYFRRISYILRIPENFTEDFLAGKNPTLSVTSVPEATSKIYIDMRLDQYLNTANIYVNQIPGIDAQTLNTYTLEDLDYETPVQMLEADQTFGEEGMMPYYFNYLAYTFMFVVIMGISTIMLVFNDLNIKRRNACAPMSSTSVTLQFYLATMLFSLLSWALLAGLSLLFSRNELSDSNTLAFILNSFVFALSSSSIAFLIGNLVKGREAISAIANVFTLGSCFISGVFVPQAILTDSVLKMASFLPTYWYVRGNTLIAISADFSKALMIQLAFAVAFFILAIVVGKKKRMAIEA</sequence>
<evidence type="ECO:0000256" key="2">
    <source>
        <dbReference type="ARBA" id="ARBA00022692"/>
    </source>
</evidence>
<evidence type="ECO:0000256" key="4">
    <source>
        <dbReference type="ARBA" id="ARBA00023136"/>
    </source>
</evidence>
<organism evidence="7 8">
    <name type="scientific">Fusibacter tunisiensis</name>
    <dbReference type="NCBI Taxonomy" id="1008308"/>
    <lineage>
        <taxon>Bacteria</taxon>
        <taxon>Bacillati</taxon>
        <taxon>Bacillota</taxon>
        <taxon>Clostridia</taxon>
        <taxon>Eubacteriales</taxon>
        <taxon>Eubacteriales Family XII. Incertae Sedis</taxon>
        <taxon>Fusibacter</taxon>
    </lineage>
</organism>
<dbReference type="EMBL" id="JAFBDT010000019">
    <property type="protein sequence ID" value="MBM7562487.1"/>
    <property type="molecule type" value="Genomic_DNA"/>
</dbReference>
<dbReference type="Gene3D" id="3.40.1710.10">
    <property type="entry name" value="abc type-2 transporter like domain"/>
    <property type="match status" value="1"/>
</dbReference>
<feature type="transmembrane region" description="Helical" evidence="5">
    <location>
        <begin position="232"/>
        <end position="255"/>
    </location>
</feature>
<evidence type="ECO:0000256" key="5">
    <source>
        <dbReference type="SAM" id="Phobius"/>
    </source>
</evidence>
<feature type="transmembrane region" description="Helical" evidence="5">
    <location>
        <begin position="353"/>
        <end position="372"/>
    </location>
</feature>
<evidence type="ECO:0000256" key="3">
    <source>
        <dbReference type="ARBA" id="ARBA00022989"/>
    </source>
</evidence>
<evidence type="ECO:0000313" key="8">
    <source>
        <dbReference type="Proteomes" id="UP000767854"/>
    </source>
</evidence>
<feature type="transmembrane region" description="Helical" evidence="5">
    <location>
        <begin position="299"/>
        <end position="321"/>
    </location>
</feature>
<feature type="transmembrane region" description="Helical" evidence="5">
    <location>
        <begin position="191"/>
        <end position="211"/>
    </location>
</feature>
<dbReference type="InterPro" id="IPR052902">
    <property type="entry name" value="ABC-2_transporter"/>
</dbReference>
<evidence type="ECO:0000259" key="6">
    <source>
        <dbReference type="Pfam" id="PF12698"/>
    </source>
</evidence>
<dbReference type="InterPro" id="IPR013525">
    <property type="entry name" value="ABC2_TM"/>
</dbReference>
<accession>A0ABS2MT82</accession>